<organism evidence="1 2">
    <name type="scientific">Dongia mobilis</name>
    <dbReference type="NCBI Taxonomy" id="578943"/>
    <lineage>
        <taxon>Bacteria</taxon>
        <taxon>Pseudomonadati</taxon>
        <taxon>Pseudomonadota</taxon>
        <taxon>Alphaproteobacteria</taxon>
        <taxon>Rhodospirillales</taxon>
        <taxon>Dongiaceae</taxon>
        <taxon>Dongia</taxon>
    </lineage>
</organism>
<name>A0A4R6WUU4_9PROT</name>
<protein>
    <submittedName>
        <fullName evidence="1">PAS domain-containing protein</fullName>
    </submittedName>
</protein>
<evidence type="ECO:0000313" key="1">
    <source>
        <dbReference type="EMBL" id="TDQ80849.1"/>
    </source>
</evidence>
<comment type="caution">
    <text evidence="1">The sequence shown here is derived from an EMBL/GenBank/DDBJ whole genome shotgun (WGS) entry which is preliminary data.</text>
</comment>
<keyword evidence="2" id="KW-1185">Reference proteome</keyword>
<proteinExistence type="predicted"/>
<dbReference type="InterPro" id="IPR009922">
    <property type="entry name" value="DUF1457"/>
</dbReference>
<dbReference type="Proteomes" id="UP000295783">
    <property type="component" value="Unassembled WGS sequence"/>
</dbReference>
<dbReference type="AlphaFoldDB" id="A0A4R6WUU4"/>
<evidence type="ECO:0000313" key="2">
    <source>
        <dbReference type="Proteomes" id="UP000295783"/>
    </source>
</evidence>
<dbReference type="EMBL" id="SNYW01000010">
    <property type="protein sequence ID" value="TDQ80849.1"/>
    <property type="molecule type" value="Genomic_DNA"/>
</dbReference>
<gene>
    <name evidence="1" type="ORF">A8950_2717</name>
</gene>
<accession>A0A4R6WUU4</accession>
<reference evidence="1 2" key="1">
    <citation type="submission" date="2019-03" db="EMBL/GenBank/DDBJ databases">
        <title>Genomic Encyclopedia of Type Strains, Phase III (KMG-III): the genomes of soil and plant-associated and newly described type strains.</title>
        <authorList>
            <person name="Whitman W."/>
        </authorList>
    </citation>
    <scope>NUCLEOTIDE SEQUENCE [LARGE SCALE GENOMIC DNA]</scope>
    <source>
        <strain evidence="1 2">CGMCC 1.7660</strain>
    </source>
</reference>
<dbReference type="Pfam" id="PF07310">
    <property type="entry name" value="PAS_5"/>
    <property type="match status" value="1"/>
</dbReference>
<sequence>MDICVAENWDGEILYLPEPTGQSAMIAQVRDYWRAQCRDGRFPRRGDIDPLGLRGVLPYLSIMEFAPPTPRGDPFRIKFRLVGSELARFYGSEVTGKWLDEIPDWSDVDTADTLAVFRRVYDSAAPVYGLSLCLWEENPDHVFEFGCFPLSEDGRNVTHCLGIDDYTMIAPRPPRAI</sequence>